<keyword evidence="2" id="KW-1185">Reference proteome</keyword>
<accession>A0A6G0Y3B2</accession>
<evidence type="ECO:0000313" key="1">
    <source>
        <dbReference type="EMBL" id="KAF0748331.1"/>
    </source>
</evidence>
<protein>
    <submittedName>
        <fullName evidence="1">Uncharacterized protein</fullName>
    </submittedName>
</protein>
<name>A0A6G0Y3B2_APHCR</name>
<dbReference type="Proteomes" id="UP000478052">
    <property type="component" value="Unassembled WGS sequence"/>
</dbReference>
<dbReference type="PANTHER" id="PTHR31511">
    <property type="entry name" value="PROTEIN CBG23764"/>
    <property type="match status" value="1"/>
</dbReference>
<gene>
    <name evidence="1" type="ORF">FWK35_00019173</name>
</gene>
<proteinExistence type="predicted"/>
<dbReference type="SUPFAM" id="SSF54060">
    <property type="entry name" value="His-Me finger endonucleases"/>
    <property type="match status" value="1"/>
</dbReference>
<sequence length="509" mass="58120">MANTVSDARAKKARMDMVKTIGFNEIKSSANRKILVPELINLLKTHVQKHAIKFNLKLEVTYNRPNVANSSENRAFKTMAVEMYPDSDIRTIVEIAYIKLMKEKDECSGRGSGFTLESIDGLLLAVYKYTPMGGSSYIELPAYIDRKRATISPQNHVIGPTAFRIEGNNYKKHEEKYNFEGITFPTSLSDISKFKKNNINVPINIYGLDKKFQIPKLPSLLLITDGNNSHYTCISKFSRLIRAQKTVHHGQLSGQEALDQHKLISGTHKPILPEMPKEGEYVEFEAWKKTQRRPVVIYADFETLLMKTEEKKGGSMTVIQRHEAMSYGVLVKASDDIPAALLEEYEIPTEPVIYRGSEIQTDVTKHIEKLLKTNTPIIFTDEQQQSHDTCTAYNLCKTNFTYDNHKVADHCYLSGKYRQALCNKCNLKLQTPNFISIFFHNHSNYDAHLIVTELVHDTQAIRIIPNSEKKFISFTKYVTSTFSRRYIDTFRFMSTSLSSIAKNLTTPNL</sequence>
<reference evidence="1 2" key="1">
    <citation type="submission" date="2019-08" db="EMBL/GenBank/DDBJ databases">
        <title>Whole genome of Aphis craccivora.</title>
        <authorList>
            <person name="Voronova N.V."/>
            <person name="Shulinski R.S."/>
            <person name="Bandarenka Y.V."/>
            <person name="Zhorov D.G."/>
            <person name="Warner D."/>
        </authorList>
    </citation>
    <scope>NUCLEOTIDE SEQUENCE [LARGE SCALE GENOMIC DNA]</scope>
    <source>
        <strain evidence="1">180601</strain>
        <tissue evidence="1">Whole Body</tissue>
    </source>
</reference>
<comment type="caution">
    <text evidence="1">The sequence shown here is derived from an EMBL/GenBank/DDBJ whole genome shotgun (WGS) entry which is preliminary data.</text>
</comment>
<dbReference type="InterPro" id="IPR044925">
    <property type="entry name" value="His-Me_finger_sf"/>
</dbReference>
<organism evidence="1 2">
    <name type="scientific">Aphis craccivora</name>
    <name type="common">Cowpea aphid</name>
    <dbReference type="NCBI Taxonomy" id="307492"/>
    <lineage>
        <taxon>Eukaryota</taxon>
        <taxon>Metazoa</taxon>
        <taxon>Ecdysozoa</taxon>
        <taxon>Arthropoda</taxon>
        <taxon>Hexapoda</taxon>
        <taxon>Insecta</taxon>
        <taxon>Pterygota</taxon>
        <taxon>Neoptera</taxon>
        <taxon>Paraneoptera</taxon>
        <taxon>Hemiptera</taxon>
        <taxon>Sternorrhyncha</taxon>
        <taxon>Aphidomorpha</taxon>
        <taxon>Aphidoidea</taxon>
        <taxon>Aphididae</taxon>
        <taxon>Aphidini</taxon>
        <taxon>Aphis</taxon>
        <taxon>Aphis</taxon>
    </lineage>
</organism>
<dbReference type="PANTHER" id="PTHR31511:SF12">
    <property type="entry name" value="RHO TERMINATION FACTOR N-TERMINAL DOMAIN-CONTAINING PROTEIN"/>
    <property type="match status" value="1"/>
</dbReference>
<dbReference type="AlphaFoldDB" id="A0A6G0Y3B2"/>
<dbReference type="EMBL" id="VUJU01006527">
    <property type="protein sequence ID" value="KAF0748331.1"/>
    <property type="molecule type" value="Genomic_DNA"/>
</dbReference>
<dbReference type="OrthoDB" id="6618820at2759"/>
<evidence type="ECO:0000313" key="2">
    <source>
        <dbReference type="Proteomes" id="UP000478052"/>
    </source>
</evidence>